<evidence type="ECO:0000256" key="8">
    <source>
        <dbReference type="SAM" id="SignalP"/>
    </source>
</evidence>
<evidence type="ECO:0000256" key="1">
    <source>
        <dbReference type="ARBA" id="ARBA00004571"/>
    </source>
</evidence>
<dbReference type="STRING" id="326298.Suden_2053"/>
<keyword evidence="3" id="KW-1134">Transmembrane beta strand</keyword>
<dbReference type="Gene3D" id="2.40.160.60">
    <property type="entry name" value="Outer membrane protein transport protein (OMPP1/FadL/TodX)"/>
    <property type="match status" value="1"/>
</dbReference>
<evidence type="ECO:0000313" key="10">
    <source>
        <dbReference type="Proteomes" id="UP000002714"/>
    </source>
</evidence>
<dbReference type="InterPro" id="IPR005017">
    <property type="entry name" value="OMPP1/FadL/TodX"/>
</dbReference>
<dbReference type="RefSeq" id="WP_011373667.1">
    <property type="nucleotide sequence ID" value="NC_007575.1"/>
</dbReference>
<keyword evidence="4" id="KW-0812">Transmembrane</keyword>
<keyword evidence="7" id="KW-0998">Cell outer membrane</keyword>
<dbReference type="PANTHER" id="PTHR35093">
    <property type="entry name" value="OUTER MEMBRANE PROTEIN NMB0088-RELATED"/>
    <property type="match status" value="1"/>
</dbReference>
<dbReference type="Proteomes" id="UP000002714">
    <property type="component" value="Chromosome"/>
</dbReference>
<evidence type="ECO:0000256" key="5">
    <source>
        <dbReference type="ARBA" id="ARBA00022729"/>
    </source>
</evidence>
<reference evidence="9 10" key="1">
    <citation type="journal article" date="2008" name="Appl. Environ. Microbiol.">
        <title>Genome of the epsilonproteobacterial chemolithoautotroph Sulfurimonas denitrificans.</title>
        <authorList>
            <person name="Sievert S.M."/>
            <person name="Scott K.M."/>
            <person name="Klotz M.G."/>
            <person name="Chain P.S.G."/>
            <person name="Hauser L.J."/>
            <person name="Hemp J."/>
            <person name="Huegler M."/>
            <person name="Land M."/>
            <person name="Lapidus A."/>
            <person name="Larimer F.W."/>
            <person name="Lucas S."/>
            <person name="Malfatti S.A."/>
            <person name="Meyer F."/>
            <person name="Paulsen I.T."/>
            <person name="Ren Q."/>
            <person name="Simon J."/>
            <person name="Bailey K."/>
            <person name="Diaz E."/>
            <person name="Fitzpatrick K.A."/>
            <person name="Glover B."/>
            <person name="Gwatney N."/>
            <person name="Korajkic A."/>
            <person name="Long A."/>
            <person name="Mobberley J.M."/>
            <person name="Pantry S.N."/>
            <person name="Pazder G."/>
            <person name="Peterson S."/>
            <person name="Quintanilla J.D."/>
            <person name="Sprinkle R."/>
            <person name="Stephens J."/>
            <person name="Thomas P."/>
            <person name="Vaughn R."/>
            <person name="Weber M.J."/>
            <person name="Wooten L.L."/>
        </authorList>
    </citation>
    <scope>NUCLEOTIDE SEQUENCE [LARGE SCALE GENOMIC DNA]</scope>
    <source>
        <strain evidence="10">ATCC 33889 / DSM 1251</strain>
    </source>
</reference>
<proteinExistence type="inferred from homology"/>
<name>Q30NV4_SULDN</name>
<feature type="chain" id="PRO_5004219773" evidence="8">
    <location>
        <begin position="23"/>
        <end position="400"/>
    </location>
</feature>
<keyword evidence="5 8" id="KW-0732">Signal</keyword>
<dbReference type="PANTHER" id="PTHR35093:SF8">
    <property type="entry name" value="OUTER MEMBRANE PROTEIN NMB0088-RELATED"/>
    <property type="match status" value="1"/>
</dbReference>
<dbReference type="AlphaFoldDB" id="Q30NV4"/>
<comment type="subcellular location">
    <subcellularLocation>
        <location evidence="1">Cell outer membrane</location>
        <topology evidence="1">Multi-pass membrane protein</topology>
    </subcellularLocation>
</comment>
<accession>Q30NV4</accession>
<feature type="signal peptide" evidence="8">
    <location>
        <begin position="1"/>
        <end position="22"/>
    </location>
</feature>
<dbReference type="GO" id="GO:0015483">
    <property type="term" value="F:long-chain fatty acid transporting porin activity"/>
    <property type="evidence" value="ECO:0007669"/>
    <property type="project" value="TreeGrafter"/>
</dbReference>
<gene>
    <name evidence="9" type="ordered locus">Suden_2053</name>
</gene>
<dbReference type="OrthoDB" id="9922at2"/>
<evidence type="ECO:0000256" key="3">
    <source>
        <dbReference type="ARBA" id="ARBA00022452"/>
    </source>
</evidence>
<sequence>MKRTIKLAVVAALALGTTSAFATNGDTMIGVGAKAIGMGGVGIGVSHGAESALTNPAMITNVEGTEISFGGTIFMPDVKTNMGDGSGFHNSDADLSVIPSVAIAQKVSNNFYWGIGMYGVAGMGTDYRDATGGMANMNMVTNLQLMQFVVPLAYKANGFSLGIAPILQYGSLDINYDMSAMYMAAPGTNMSTTRGVAQDFGLGYNVGVAYETAGLTVGASYKSKIDMEYKGQISRAMKDFTGFLGSDSLEQPAEIGVGASYKVSGNTFAIDYKQIKWSDAKGYKDFAWDNQNVIMVGYQYAQDNWALRAGYNHAKSPIKDQGMAGSLSNVFNLLGFPAIVESHYTVGASYGFSKMTSLDLAYVYSPEASENYAYSLGGPATTIETKHSQSAVTAQLDFKF</sequence>
<dbReference type="GO" id="GO:0009279">
    <property type="term" value="C:cell outer membrane"/>
    <property type="evidence" value="ECO:0007669"/>
    <property type="project" value="UniProtKB-SubCell"/>
</dbReference>
<dbReference type="SUPFAM" id="SSF56935">
    <property type="entry name" value="Porins"/>
    <property type="match status" value="1"/>
</dbReference>
<evidence type="ECO:0000256" key="2">
    <source>
        <dbReference type="ARBA" id="ARBA00008163"/>
    </source>
</evidence>
<evidence type="ECO:0000256" key="4">
    <source>
        <dbReference type="ARBA" id="ARBA00022692"/>
    </source>
</evidence>
<dbReference type="EMBL" id="CP000153">
    <property type="protein sequence ID" value="ABB45327.1"/>
    <property type="molecule type" value="Genomic_DNA"/>
</dbReference>
<protein>
    <submittedName>
        <fullName evidence="9">Membrane protein involved in aromatic hydrocarbon degradation</fullName>
    </submittedName>
</protein>
<dbReference type="KEGG" id="tdn:Suden_2053"/>
<dbReference type="Pfam" id="PF03349">
    <property type="entry name" value="Toluene_X"/>
    <property type="match status" value="1"/>
</dbReference>
<keyword evidence="10" id="KW-1185">Reference proteome</keyword>
<comment type="similarity">
    <text evidence="2">Belongs to the OmpP1/FadL family.</text>
</comment>
<evidence type="ECO:0000256" key="7">
    <source>
        <dbReference type="ARBA" id="ARBA00023237"/>
    </source>
</evidence>
<dbReference type="HOGENOM" id="CLU_035981_1_2_7"/>
<organism evidence="9 10">
    <name type="scientific">Sulfurimonas denitrificans (strain ATCC 33889 / DSM 1251)</name>
    <name type="common">Thiomicrospira denitrificans (strain ATCC 33889 / DSM 1251)</name>
    <dbReference type="NCBI Taxonomy" id="326298"/>
    <lineage>
        <taxon>Bacteria</taxon>
        <taxon>Pseudomonadati</taxon>
        <taxon>Campylobacterota</taxon>
        <taxon>Epsilonproteobacteria</taxon>
        <taxon>Campylobacterales</taxon>
        <taxon>Sulfurimonadaceae</taxon>
        <taxon>Sulfurimonas</taxon>
    </lineage>
</organism>
<dbReference type="eggNOG" id="COG2067">
    <property type="taxonomic scope" value="Bacteria"/>
</dbReference>
<evidence type="ECO:0000313" key="9">
    <source>
        <dbReference type="EMBL" id="ABB45327.1"/>
    </source>
</evidence>
<evidence type="ECO:0000256" key="6">
    <source>
        <dbReference type="ARBA" id="ARBA00023136"/>
    </source>
</evidence>
<keyword evidence="6" id="KW-0472">Membrane</keyword>